<keyword evidence="4" id="KW-1185">Reference proteome</keyword>
<name>A0A0L0CGU2_LUCCU</name>
<dbReference type="EMBL" id="JRES01000416">
    <property type="protein sequence ID" value="KNC31456.1"/>
    <property type="molecule type" value="Genomic_DNA"/>
</dbReference>
<evidence type="ECO:0000259" key="2">
    <source>
        <dbReference type="Pfam" id="PF02944"/>
    </source>
</evidence>
<reference evidence="3 4" key="1">
    <citation type="journal article" date="2015" name="Nat. Commun.">
        <title>Lucilia cuprina genome unlocks parasitic fly biology to underpin future interventions.</title>
        <authorList>
            <person name="Anstead C.A."/>
            <person name="Korhonen P.K."/>
            <person name="Young N.D."/>
            <person name="Hall R.S."/>
            <person name="Jex A.R."/>
            <person name="Murali S.C."/>
            <person name="Hughes D.S."/>
            <person name="Lee S.F."/>
            <person name="Perry T."/>
            <person name="Stroehlein A.J."/>
            <person name="Ansell B.R."/>
            <person name="Breugelmans B."/>
            <person name="Hofmann A."/>
            <person name="Qu J."/>
            <person name="Dugan S."/>
            <person name="Lee S.L."/>
            <person name="Chao H."/>
            <person name="Dinh H."/>
            <person name="Han Y."/>
            <person name="Doddapaneni H.V."/>
            <person name="Worley K.C."/>
            <person name="Muzny D.M."/>
            <person name="Ioannidis P."/>
            <person name="Waterhouse R.M."/>
            <person name="Zdobnov E.M."/>
            <person name="James P.J."/>
            <person name="Bagnall N.H."/>
            <person name="Kotze A.C."/>
            <person name="Gibbs R.A."/>
            <person name="Richards S."/>
            <person name="Batterham P."/>
            <person name="Gasser R.B."/>
        </authorList>
    </citation>
    <scope>NUCLEOTIDE SEQUENCE [LARGE SCALE GENOMIC DNA]</scope>
    <source>
        <strain evidence="3 4">LS</strain>
        <tissue evidence="3">Full body</tissue>
    </source>
</reference>
<comment type="caution">
    <text evidence="3">The sequence shown here is derived from an EMBL/GenBank/DDBJ whole genome shotgun (WGS) entry which is preliminary data.</text>
</comment>
<dbReference type="InterPro" id="IPR004210">
    <property type="entry name" value="BESS_motif"/>
</dbReference>
<accession>A0A0L0CGU2</accession>
<dbReference type="Pfam" id="PF02944">
    <property type="entry name" value="BESS"/>
    <property type="match status" value="1"/>
</dbReference>
<gene>
    <name evidence="3" type="ORF">FF38_04039</name>
</gene>
<dbReference type="Proteomes" id="UP000037069">
    <property type="component" value="Unassembled WGS sequence"/>
</dbReference>
<proteinExistence type="predicted"/>
<feature type="domain" description="BESS" evidence="2">
    <location>
        <begin position="134"/>
        <end position="165"/>
    </location>
</feature>
<evidence type="ECO:0000256" key="1">
    <source>
        <dbReference type="SAM" id="MobiDB-lite"/>
    </source>
</evidence>
<evidence type="ECO:0000313" key="3">
    <source>
        <dbReference type="EMBL" id="KNC31456.1"/>
    </source>
</evidence>
<evidence type="ECO:0000313" key="4">
    <source>
        <dbReference type="Proteomes" id="UP000037069"/>
    </source>
</evidence>
<protein>
    <recommendedName>
        <fullName evidence="2">BESS domain-containing protein</fullName>
    </recommendedName>
</protein>
<dbReference type="GO" id="GO:0003677">
    <property type="term" value="F:DNA binding"/>
    <property type="evidence" value="ECO:0007669"/>
    <property type="project" value="InterPro"/>
</dbReference>
<dbReference type="AlphaFoldDB" id="A0A0L0CGU2"/>
<sequence>MRDYFVRNQTKKSTGKPATATKRDEYLMFLLDTSSLKQSSEIEMDQSELDTIFERESIIKDGTDSRSSHITSSSVCTDGRASSLDLETPQRRQNKQRAPSSDPTTELLYELISFRKPRLVDFLQQKIRPKDYLDHFFDSLASTMRSFAPISIAKLKLKMSQIVGEEEVFLTQKDQLNQFNCIQIYDENNQISTNLSIKTSLNASTNDQTVHNTNANNLPEEEVRNNNDSI</sequence>
<organism evidence="3 4">
    <name type="scientific">Lucilia cuprina</name>
    <name type="common">Green bottle fly</name>
    <name type="synonym">Australian sheep blowfly</name>
    <dbReference type="NCBI Taxonomy" id="7375"/>
    <lineage>
        <taxon>Eukaryota</taxon>
        <taxon>Metazoa</taxon>
        <taxon>Ecdysozoa</taxon>
        <taxon>Arthropoda</taxon>
        <taxon>Hexapoda</taxon>
        <taxon>Insecta</taxon>
        <taxon>Pterygota</taxon>
        <taxon>Neoptera</taxon>
        <taxon>Endopterygota</taxon>
        <taxon>Diptera</taxon>
        <taxon>Brachycera</taxon>
        <taxon>Muscomorpha</taxon>
        <taxon>Oestroidea</taxon>
        <taxon>Calliphoridae</taxon>
        <taxon>Luciliinae</taxon>
        <taxon>Lucilia</taxon>
    </lineage>
</organism>
<feature type="region of interest" description="Disordered" evidence="1">
    <location>
        <begin position="63"/>
        <end position="103"/>
    </location>
</feature>